<dbReference type="eggNOG" id="COG1216">
    <property type="taxonomic scope" value="Bacteria"/>
</dbReference>
<feature type="domain" description="Glycosyltransferase 2-like" evidence="1">
    <location>
        <begin position="241"/>
        <end position="401"/>
    </location>
</feature>
<dbReference type="Proteomes" id="UP000001422">
    <property type="component" value="Chromosome"/>
</dbReference>
<dbReference type="SUPFAM" id="SSF53448">
    <property type="entry name" value="Nucleotide-diphospho-sugar transferases"/>
    <property type="match status" value="2"/>
</dbReference>
<dbReference type="CDD" id="cd04186">
    <property type="entry name" value="GT_2_like_c"/>
    <property type="match status" value="1"/>
</dbReference>
<evidence type="ECO:0000259" key="1">
    <source>
        <dbReference type="Pfam" id="PF00535"/>
    </source>
</evidence>
<dbReference type="InterPro" id="IPR029044">
    <property type="entry name" value="Nucleotide-diphossugar_trans"/>
</dbReference>
<evidence type="ECO:0000313" key="2">
    <source>
        <dbReference type="EMBL" id="CAE07160.1"/>
    </source>
</evidence>
<dbReference type="CAZy" id="GT2">
    <property type="family name" value="Glycosyltransferase Family 2"/>
</dbReference>
<dbReference type="AlphaFoldDB" id="Q7U8H3"/>
<dbReference type="Gene3D" id="3.90.550.10">
    <property type="entry name" value="Spore Coat Polysaccharide Biosynthesis Protein SpsA, Chain A"/>
    <property type="match status" value="2"/>
</dbReference>
<dbReference type="Pfam" id="PF00535">
    <property type="entry name" value="Glycos_transf_2"/>
    <property type="match status" value="1"/>
</dbReference>
<evidence type="ECO:0000313" key="3">
    <source>
        <dbReference type="Proteomes" id="UP000001422"/>
    </source>
</evidence>
<keyword evidence="3" id="KW-1185">Reference proteome</keyword>
<dbReference type="STRING" id="84588.SYNW0645"/>
<reference evidence="2 3" key="1">
    <citation type="journal article" date="2003" name="Nature">
        <title>The genome of a motile marine Synechococcus.</title>
        <authorList>
            <person name="Palenik B."/>
            <person name="Brahamsha B."/>
            <person name="Larimer F."/>
            <person name="Land M."/>
            <person name="Hauser L."/>
            <person name="Chain P."/>
            <person name="Lamerdin J."/>
            <person name="Regala W."/>
            <person name="Allen E.A."/>
            <person name="McCarren J."/>
            <person name="Paulsen I."/>
            <person name="Dufresne A."/>
            <person name="Partensky F."/>
            <person name="Webb E."/>
            <person name="Waterbury J."/>
        </authorList>
    </citation>
    <scope>NUCLEOTIDE SEQUENCE [LARGE SCALE GENOMIC DNA]</scope>
    <source>
        <strain evidence="2 3">WH8102</strain>
    </source>
</reference>
<gene>
    <name evidence="2" type="ordered locus">SYNW0645</name>
</gene>
<dbReference type="PANTHER" id="PTHR43179">
    <property type="entry name" value="RHAMNOSYLTRANSFERASE WBBL"/>
    <property type="match status" value="1"/>
</dbReference>
<dbReference type="EMBL" id="BX569690">
    <property type="protein sequence ID" value="CAE07160.1"/>
    <property type="molecule type" value="Genomic_DNA"/>
</dbReference>
<dbReference type="KEGG" id="syw:SYNW0645"/>
<dbReference type="HOGENOM" id="CLU_005003_0_0_3"/>
<dbReference type="GO" id="GO:0016757">
    <property type="term" value="F:glycosyltransferase activity"/>
    <property type="evidence" value="ECO:0007669"/>
    <property type="project" value="UniProtKB-KW"/>
</dbReference>
<sequence length="804" mass="92269">MVHRTLRRQKTVVEQLPESQGNISLRQDWVRSNIRLIGNGEYHVEHADCYFETRKGIAKGYYLLRLSINAVGLPTLCSVSIEPVGPNKSLARTFTVPIQSTRSQQCLALPIVILQRSRVKIRPISGQGPINATFSVLPTTADTIVNVLRQWTTRKPKENDNADAHETHSITQEITWRTEQIYRLAQIRHQNWPKTPSDKPTKQETDERYENYIKEIEPELDHNEEQIREWLELNQDAPLISIIIPTYNTNSNHLRECIESVCRQSYPNWELCICDDSSSAVSVKTILRSYQSSDPRVKLIFREKNGHICEASNDALRMATGEYVALLDHDDILADNALYWVARELQKKPQANLIYSDEDKINDDGMRACPHFKPAFNIDLLLSYNFISHLGVYRREILKQIGGFRVGFEGSQDHDLALRTVLESSPDQIIHIPRVLYHWRAHSESTASNPDSKDYTTESGHKAVQHFLDEQHRRGGVRATARIKAKNRFTCQWHIPDKSPSVELIIPTRDQAEVLNLAVDSIITKTTYTNYTITVVDNQSEEVATKNLFKNLKRVHGEKINIIKYNKKFNYSAINNYAVRKSTADIVVLVNNDVEVISSKWLQEIVSHTSRPDVGCVGAKLYYSNRTIQHGGVVIGIGQVAGHAHKYFPGDSPGYVDRLQYVQQMTAVTAACLAIRREIFNEVGGLNEQDLTIAFNDVDFCMRVHARGYRNIFTPYAELFHHESISRGTEDSPEKKERFKREINFMLNQYDIQSNGELPSDLFYNPNLTKIHEDFSINTSPESVKQGIELRSNFRRMKDYYLRQ</sequence>
<accession>Q7U8H3</accession>
<dbReference type="CDD" id="cd04184">
    <property type="entry name" value="GT2_RfbC_Mx_like"/>
    <property type="match status" value="1"/>
</dbReference>
<dbReference type="InterPro" id="IPR001173">
    <property type="entry name" value="Glyco_trans_2-like"/>
</dbReference>
<name>Q7U8H3_PARMW</name>
<dbReference type="PANTHER" id="PTHR43179:SF7">
    <property type="entry name" value="RHAMNOSYLTRANSFERASE WBBL"/>
    <property type="match status" value="1"/>
</dbReference>
<proteinExistence type="predicted"/>
<organism evidence="2 3">
    <name type="scientific">Parasynechococcus marenigrum (strain WH8102)</name>
    <dbReference type="NCBI Taxonomy" id="84588"/>
    <lineage>
        <taxon>Bacteria</taxon>
        <taxon>Bacillati</taxon>
        <taxon>Cyanobacteriota</taxon>
        <taxon>Cyanophyceae</taxon>
        <taxon>Synechococcales</taxon>
        <taxon>Prochlorococcaceae</taxon>
        <taxon>Parasynechococcus</taxon>
        <taxon>Parasynechococcus marenigrum</taxon>
    </lineage>
</organism>
<protein>
    <submittedName>
        <fullName evidence="2">Glycosyltransferase family 2 protein</fullName>
    </submittedName>
</protein>
<dbReference type="Pfam" id="PF13641">
    <property type="entry name" value="Glyco_tranf_2_3"/>
    <property type="match status" value="1"/>
</dbReference>